<keyword evidence="2" id="KW-1185">Reference proteome</keyword>
<proteinExistence type="predicted"/>
<gene>
    <name evidence="1" type="ORF">RFV38_04940</name>
</gene>
<comment type="caution">
    <text evidence="1">The sequence shown here is derived from an EMBL/GenBank/DDBJ whole genome shotgun (WGS) entry which is preliminary data.</text>
</comment>
<dbReference type="EMBL" id="JAVIKH010000005">
    <property type="protein sequence ID" value="MDX8335844.1"/>
    <property type="molecule type" value="Genomic_DNA"/>
</dbReference>
<reference evidence="2" key="1">
    <citation type="submission" date="2023-07" db="EMBL/GenBank/DDBJ databases">
        <authorList>
            <person name="Colorado M.A."/>
            <person name="Villamil L.M."/>
            <person name="Melo J.F."/>
            <person name="Rodriguez J.A."/>
            <person name="Ruiz R.Y."/>
        </authorList>
    </citation>
    <scope>NUCLEOTIDE SEQUENCE [LARGE SCALE GENOMIC DNA]</scope>
    <source>
        <strain evidence="2">C33</strain>
    </source>
</reference>
<name>A0ABU4WB00_9FUSO</name>
<dbReference type="RefSeq" id="WP_320313250.1">
    <property type="nucleotide sequence ID" value="NZ_JAVIKH010000005.1"/>
</dbReference>
<dbReference type="SUPFAM" id="SSF46785">
    <property type="entry name" value="Winged helix' DNA-binding domain"/>
    <property type="match status" value="1"/>
</dbReference>
<dbReference type="InterPro" id="IPR036388">
    <property type="entry name" value="WH-like_DNA-bd_sf"/>
</dbReference>
<dbReference type="InterPro" id="IPR036390">
    <property type="entry name" value="WH_DNA-bd_sf"/>
</dbReference>
<sequence>MKKMAFDFSKNDIFIDTDKKLNKKERDFLEIIRQKYKGKNEKYIIFTEKELKILLKDRHAIEDFLDKFSKRRIHLTLVEKDEEIFFSSFPIFDFYMRNREEYRLYISRSLKSLKESGIFDDIDLLLILLFKDKKSFQLYLAMIKNRNQGGFIISRDQLKELLGVGQENYERFYDFEKTILKPALDDINQLTKYNIDYKKIKNSDGFTSKIMEIEFTFSHKLSPILAEEIDRLLLPLRDRVHSISTVSKVIEEALLKEGVDFVRNNLYHLDKGMSGSLDDAICLALKDNQNVEQQEKYILVSKTSDTFSNRFIFESRLYKELLKCKFYYNYNFLKALRNMKAGEELEYKDERHKINILYLDKGRESTIEIYKAVEESNGEKK</sequence>
<organism evidence="1 2">
    <name type="scientific">Candidatus Cetobacterium colombiensis</name>
    <dbReference type="NCBI Taxonomy" id="3073100"/>
    <lineage>
        <taxon>Bacteria</taxon>
        <taxon>Fusobacteriati</taxon>
        <taxon>Fusobacteriota</taxon>
        <taxon>Fusobacteriia</taxon>
        <taxon>Fusobacteriales</taxon>
        <taxon>Fusobacteriaceae</taxon>
        <taxon>Cetobacterium</taxon>
    </lineage>
</organism>
<dbReference type="Proteomes" id="UP001279681">
    <property type="component" value="Unassembled WGS sequence"/>
</dbReference>
<dbReference type="Gene3D" id="1.10.10.10">
    <property type="entry name" value="Winged helix-like DNA-binding domain superfamily/Winged helix DNA-binding domain"/>
    <property type="match status" value="1"/>
</dbReference>
<accession>A0ABU4WB00</accession>
<dbReference type="Pfam" id="PF21205">
    <property type="entry name" value="Rep3_C"/>
    <property type="match status" value="1"/>
</dbReference>
<evidence type="ECO:0000313" key="2">
    <source>
        <dbReference type="Proteomes" id="UP001279681"/>
    </source>
</evidence>
<protein>
    <submittedName>
        <fullName evidence="1">Replication initiation protein</fullName>
    </submittedName>
</protein>
<evidence type="ECO:0000313" key="1">
    <source>
        <dbReference type="EMBL" id="MDX8335844.1"/>
    </source>
</evidence>